<sequence>MHRYEYILPLFIILTTKRRQFGKIKLFISKTPKGNSEEEKRQRKLEKNKTEKEESLNYGNDEGKGL</sequence>
<feature type="compositionally biased region" description="Basic and acidic residues" evidence="1">
    <location>
        <begin position="35"/>
        <end position="66"/>
    </location>
</feature>
<organism evidence="2 3">
    <name type="scientific">Desulfosarcina ovata subsp. sediminis</name>
    <dbReference type="NCBI Taxonomy" id="885957"/>
    <lineage>
        <taxon>Bacteria</taxon>
        <taxon>Pseudomonadati</taxon>
        <taxon>Thermodesulfobacteriota</taxon>
        <taxon>Desulfobacteria</taxon>
        <taxon>Desulfobacterales</taxon>
        <taxon>Desulfosarcinaceae</taxon>
        <taxon>Desulfosarcina</taxon>
    </lineage>
</organism>
<name>A0A5K7ZI12_9BACT</name>
<dbReference type="EMBL" id="AP021876">
    <property type="protein sequence ID" value="BBO81838.1"/>
    <property type="molecule type" value="Genomic_DNA"/>
</dbReference>
<dbReference type="Proteomes" id="UP000425960">
    <property type="component" value="Chromosome"/>
</dbReference>
<accession>A0A5K7ZI12</accession>
<gene>
    <name evidence="2" type="ORF">DSCO28_24040</name>
</gene>
<proteinExistence type="predicted"/>
<feature type="region of interest" description="Disordered" evidence="1">
    <location>
        <begin position="32"/>
        <end position="66"/>
    </location>
</feature>
<dbReference type="KEGG" id="dov:DSCO28_24040"/>
<reference evidence="2 3" key="1">
    <citation type="submission" date="2019-11" db="EMBL/GenBank/DDBJ databases">
        <title>Comparative genomics of hydrocarbon-degrading Desulfosarcina strains.</title>
        <authorList>
            <person name="Watanabe M."/>
            <person name="Kojima H."/>
            <person name="Fukui M."/>
        </authorList>
    </citation>
    <scope>NUCLEOTIDE SEQUENCE [LARGE SCALE GENOMIC DNA]</scope>
    <source>
        <strain evidence="2 3">28bB2T</strain>
    </source>
</reference>
<evidence type="ECO:0000313" key="3">
    <source>
        <dbReference type="Proteomes" id="UP000425960"/>
    </source>
</evidence>
<evidence type="ECO:0000313" key="2">
    <source>
        <dbReference type="EMBL" id="BBO81838.1"/>
    </source>
</evidence>
<evidence type="ECO:0000256" key="1">
    <source>
        <dbReference type="SAM" id="MobiDB-lite"/>
    </source>
</evidence>
<protein>
    <submittedName>
        <fullName evidence="2">Uncharacterized protein</fullName>
    </submittedName>
</protein>
<dbReference type="AlphaFoldDB" id="A0A5K7ZI12"/>